<dbReference type="InterPro" id="IPR036397">
    <property type="entry name" value="RNaseH_sf"/>
</dbReference>
<dbReference type="GO" id="GO:0004527">
    <property type="term" value="F:exonuclease activity"/>
    <property type="evidence" value="ECO:0007669"/>
    <property type="project" value="UniProtKB-ARBA"/>
</dbReference>
<proteinExistence type="predicted"/>
<dbReference type="HOGENOM" id="CLU_562210_0_0_11"/>
<comment type="caution">
    <text evidence="2">The sequence shown here is derived from an EMBL/GenBank/DDBJ whole genome shotgun (WGS) entry which is preliminary data.</text>
</comment>
<dbReference type="InterPro" id="IPR012337">
    <property type="entry name" value="RNaseH-like_sf"/>
</dbReference>
<dbReference type="SUPFAM" id="SSF53098">
    <property type="entry name" value="Ribonuclease H-like"/>
    <property type="match status" value="1"/>
</dbReference>
<reference evidence="2 3" key="1">
    <citation type="submission" date="2010-08" db="EMBL/GenBank/DDBJ databases">
        <authorList>
            <person name="Muzny D."/>
            <person name="Qin X."/>
            <person name="Deng J."/>
            <person name="Jiang H."/>
            <person name="Liu Y."/>
            <person name="Qu J."/>
            <person name="Song X.-Z."/>
            <person name="Zhang L."/>
            <person name="Thornton R."/>
            <person name="Coyle M."/>
            <person name="Francisco L."/>
            <person name="Jackson L."/>
            <person name="Javaid M."/>
            <person name="Korchina V."/>
            <person name="Kovar C."/>
            <person name="Mata R."/>
            <person name="Mathew T."/>
            <person name="Ngo R."/>
            <person name="Nguyen L."/>
            <person name="Nguyen N."/>
            <person name="Okwuonu G."/>
            <person name="Ongeri F."/>
            <person name="Pham C."/>
            <person name="Simmons D."/>
            <person name="Wilczek-Boney K."/>
            <person name="Hale W."/>
            <person name="Jakkamsetti A."/>
            <person name="Pham P."/>
            <person name="Ruth R."/>
            <person name="San Lucas F."/>
            <person name="Warren J."/>
            <person name="Zhang J."/>
            <person name="Zhao Z."/>
            <person name="Zhou C."/>
            <person name="Zhu D."/>
            <person name="Lee S."/>
            <person name="Bess C."/>
            <person name="Blankenburg K."/>
            <person name="Forbes L."/>
            <person name="Fu Q."/>
            <person name="Gubbala S."/>
            <person name="Hirani K."/>
            <person name="Jayaseelan J.C."/>
            <person name="Lara F."/>
            <person name="Munidasa M."/>
            <person name="Palculict T."/>
            <person name="Patil S."/>
            <person name="Pu L.-L."/>
            <person name="Saada N."/>
            <person name="Tang L."/>
            <person name="Weissenberger G."/>
            <person name="Zhu Y."/>
            <person name="Hemphill L."/>
            <person name="Shang Y."/>
            <person name="Youmans B."/>
            <person name="Ayvaz T."/>
            <person name="Ross M."/>
            <person name="Santibanez J."/>
            <person name="Aqrawi P."/>
            <person name="Gross S."/>
            <person name="Joshi V."/>
            <person name="Fowler G."/>
            <person name="Nazareth L."/>
            <person name="Reid J."/>
            <person name="Worley K."/>
            <person name="Petrosino J."/>
            <person name="Highlander S."/>
            <person name="Gibbs R."/>
        </authorList>
    </citation>
    <scope>NUCLEOTIDE SEQUENCE [LARGE SCALE GENOMIC DNA]</scope>
    <source>
        <strain evidence="2 3">ATCC 27679</strain>
    </source>
</reference>
<name>E0Q4X7_9BIFI</name>
<dbReference type="Gene3D" id="3.30.420.10">
    <property type="entry name" value="Ribonuclease H-like superfamily/Ribonuclease H"/>
    <property type="match status" value="1"/>
</dbReference>
<dbReference type="SMART" id="SM00479">
    <property type="entry name" value="EXOIII"/>
    <property type="match status" value="1"/>
</dbReference>
<dbReference type="AlphaFoldDB" id="E0Q4X7"/>
<feature type="domain" description="Exonuclease" evidence="1">
    <location>
        <begin position="329"/>
        <end position="537"/>
    </location>
</feature>
<evidence type="ECO:0000259" key="1">
    <source>
        <dbReference type="SMART" id="SM00479"/>
    </source>
</evidence>
<organism evidence="2 3">
    <name type="scientific">Bifidobacterium dentium ATCC 27679</name>
    <dbReference type="NCBI Taxonomy" id="871562"/>
    <lineage>
        <taxon>Bacteria</taxon>
        <taxon>Bacillati</taxon>
        <taxon>Actinomycetota</taxon>
        <taxon>Actinomycetes</taxon>
        <taxon>Bifidobacteriales</taxon>
        <taxon>Bifidobacteriaceae</taxon>
        <taxon>Bifidobacterium</taxon>
    </lineage>
</organism>
<sequence length="560" mass="61986">MIGAGDPFVLGILVVLWRVEKIVCHSATIRDMNEAVQTDGSWLSEAKKDIDQWAAMMPKNADNQLIDWQWVASLDMERGIGAAATQHIDAIAALRYWRSSETGSSATTAVTGRPAPSLSARQLHDLLKLDLAIRDRLESILAQCNTTFMTDFDRLIASYRLPRALAYANRRLCDEIAILREIGAQMRLWTITQERRERVTVPVLHPYARPADAADAVSVADTANGDRLASDETSASVIRLDDIQDRTAEIVNGRASRRKAAREQERSGRYAMSRANLSGVTSPGGSTLFDDDSVFAAGQASRSEEGRRLADYRKPDWRDAYLPGCDVDNVMGVDIETTGTDPARTYIIDIGFEFMNMMSPRPSDAPAEYRYEQSSYVTGDAYGQARLSFGVTPENAAVGNDLILSLTGIDVRDLAGGPRLFDEWPAAQIGLLQRLEQQPYVAHNARFEHGFFMLNIAGYAESYRAGNITIIDTLPMSRRWDDGSIPDDEHPYGDNTLESYAKRQGALDSSKSERHLGLEDAHIMLVAMKRHLAMLRAEGRGPWGADGRSGLGGKHCGRRW</sequence>
<evidence type="ECO:0000313" key="3">
    <source>
        <dbReference type="Proteomes" id="UP000003323"/>
    </source>
</evidence>
<evidence type="ECO:0000313" key="2">
    <source>
        <dbReference type="EMBL" id="EFM42530.1"/>
    </source>
</evidence>
<protein>
    <recommendedName>
        <fullName evidence="1">Exonuclease domain-containing protein</fullName>
    </recommendedName>
</protein>
<dbReference type="InterPro" id="IPR013520">
    <property type="entry name" value="Ribonucl_H"/>
</dbReference>
<accession>E0Q4X7</accession>
<dbReference type="GO" id="GO:0003676">
    <property type="term" value="F:nucleic acid binding"/>
    <property type="evidence" value="ECO:0007669"/>
    <property type="project" value="InterPro"/>
</dbReference>
<dbReference type="EMBL" id="AEEQ01000003">
    <property type="protein sequence ID" value="EFM42530.1"/>
    <property type="molecule type" value="Genomic_DNA"/>
</dbReference>
<dbReference type="Proteomes" id="UP000003323">
    <property type="component" value="Unassembled WGS sequence"/>
</dbReference>
<gene>
    <name evidence="2" type="ORF">HMPREF0168_0184</name>
</gene>